<dbReference type="EMBL" id="BLLK01000045">
    <property type="protein sequence ID" value="GFH51946.1"/>
    <property type="molecule type" value="Genomic_DNA"/>
</dbReference>
<name>A0AAD3H6E2_9STRA</name>
<proteinExistence type="predicted"/>
<evidence type="ECO:0000313" key="2">
    <source>
        <dbReference type="Proteomes" id="UP001054902"/>
    </source>
</evidence>
<evidence type="ECO:0000313" key="1">
    <source>
        <dbReference type="EMBL" id="GFH51946.1"/>
    </source>
</evidence>
<protein>
    <submittedName>
        <fullName evidence="1">Uncharacterized protein</fullName>
    </submittedName>
</protein>
<gene>
    <name evidence="1" type="ORF">CTEN210_08422</name>
</gene>
<organism evidence="1 2">
    <name type="scientific">Chaetoceros tenuissimus</name>
    <dbReference type="NCBI Taxonomy" id="426638"/>
    <lineage>
        <taxon>Eukaryota</taxon>
        <taxon>Sar</taxon>
        <taxon>Stramenopiles</taxon>
        <taxon>Ochrophyta</taxon>
        <taxon>Bacillariophyta</taxon>
        <taxon>Coscinodiscophyceae</taxon>
        <taxon>Chaetocerotophycidae</taxon>
        <taxon>Chaetocerotales</taxon>
        <taxon>Chaetocerotaceae</taxon>
        <taxon>Chaetoceros</taxon>
    </lineage>
</organism>
<keyword evidence="2" id="KW-1185">Reference proteome</keyword>
<dbReference type="AlphaFoldDB" id="A0AAD3H6E2"/>
<dbReference type="Proteomes" id="UP001054902">
    <property type="component" value="Unassembled WGS sequence"/>
</dbReference>
<sequence>MEEMIPSESTLPGTPVKRIASSDQYYVLSVDTNENKVSIVKKDGEVLDLSSVSQVDIPKVQLEKDLTVAFEKTMVLLGKEYHVTRSLEDSDSVIISCKGKNEYQKMSYLHFRSLEFHMNLAAAMMKFSIDRELCEKKSLKNRLKTLFGQNSGTSILFNLSSANSSILEARCYYRRIPYLALMVKPNGTYFVGSRSYTSIPSQGCGLKVAFATVKVIVKASEATKINELEWRFGIVAGIDNSQVFLYEAIPCHRGVKGFNSLLHFQLDEVTLVGLNEVTHESVYDGFVVGSFLGPDKMSSKSVIAKAKNGKELKKDVRRLLAKAKKDCYPTTTRFRSKDLDNVQNFISKEISNGKSMKNSKSLATREVDPLPRFMNYCQSNQKRGSVAKAGTTIVIIAGPKHLLKYNEKDSGLWCPVVREIESQNRWMQTYAKVNKNEAKSKDFTSLKSSIEEFNCFLEDRDQLKLRCYDVAKYRKGLMFTYKVDERRKQMKVIKEVVCKEPMEHWEVFSRGYGVVLSHSIVDDKIYTVTEDDYTCIRNFTRGSTYGDGRDVCESTGGNFYGGCKLSARAIPKPDSSPDMNPYFQLDRQEWDSTYGPSFFKLLNRLTCQASDTMAMLNPLLDFFITKVKERAGLGQNHSDFRRHCVMSILTFGENTDGFQNSIHIDKDYLVKEFTSHAFDIMREYENTDDVTLKEELRFISSLIDLCDGCIPAPSNCGYSPVQFGKTKTDSNFHAHFLIPGLGVALRCCSNLYHFFYAAIMTHCTAVPITIQANRSVGIAVEDFNMVAWGASRCPKIVEDRSFLYEPNTTTKKRKVESVDTDNCNDCNIQPVKERFDPVKSVVQDKRGILKAFRNSFY</sequence>
<reference evidence="1 2" key="1">
    <citation type="journal article" date="2021" name="Sci. Rep.">
        <title>The genome of the diatom Chaetoceros tenuissimus carries an ancient integrated fragment of an extant virus.</title>
        <authorList>
            <person name="Hongo Y."/>
            <person name="Kimura K."/>
            <person name="Takaki Y."/>
            <person name="Yoshida Y."/>
            <person name="Baba S."/>
            <person name="Kobayashi G."/>
            <person name="Nagasaki K."/>
            <person name="Hano T."/>
            <person name="Tomaru Y."/>
        </authorList>
    </citation>
    <scope>NUCLEOTIDE SEQUENCE [LARGE SCALE GENOMIC DNA]</scope>
    <source>
        <strain evidence="1 2">NIES-3715</strain>
    </source>
</reference>
<comment type="caution">
    <text evidence="1">The sequence shown here is derived from an EMBL/GenBank/DDBJ whole genome shotgun (WGS) entry which is preliminary data.</text>
</comment>
<accession>A0AAD3H6E2</accession>